<dbReference type="GO" id="GO:0009898">
    <property type="term" value="C:cytoplasmic side of plasma membrane"/>
    <property type="evidence" value="ECO:0007669"/>
    <property type="project" value="UniProtKB-UniRule"/>
</dbReference>
<name>A0A1G2F6F1_9BACT</name>
<dbReference type="InterPro" id="IPR020823">
    <property type="entry name" value="Cell_div_FtsA"/>
</dbReference>
<dbReference type="EMBL" id="MHMT01000004">
    <property type="protein sequence ID" value="OGZ33131.1"/>
    <property type="molecule type" value="Genomic_DNA"/>
</dbReference>
<dbReference type="STRING" id="1801990.A2V69_01800"/>
<dbReference type="GO" id="GO:0032153">
    <property type="term" value="C:cell division site"/>
    <property type="evidence" value="ECO:0007669"/>
    <property type="project" value="UniProtKB-UniRule"/>
</dbReference>
<dbReference type="Pfam" id="PF14450">
    <property type="entry name" value="FtsA"/>
    <property type="match status" value="1"/>
</dbReference>
<dbReference type="PANTHER" id="PTHR32432:SF4">
    <property type="entry name" value="CELL DIVISION PROTEIN FTSA"/>
    <property type="match status" value="1"/>
</dbReference>
<evidence type="ECO:0000256" key="2">
    <source>
        <dbReference type="ARBA" id="ARBA00022618"/>
    </source>
</evidence>
<evidence type="ECO:0000256" key="6">
    <source>
        <dbReference type="PIRNR" id="PIRNR003101"/>
    </source>
</evidence>
<evidence type="ECO:0000256" key="4">
    <source>
        <dbReference type="ARBA" id="ARBA00023306"/>
    </source>
</evidence>
<dbReference type="Gene3D" id="3.30.420.40">
    <property type="match status" value="2"/>
</dbReference>
<proteinExistence type="inferred from homology"/>
<dbReference type="NCBIfam" id="TIGR01174">
    <property type="entry name" value="ftsA"/>
    <property type="match status" value="1"/>
</dbReference>
<dbReference type="Pfam" id="PF02491">
    <property type="entry name" value="SHS2_FTSA"/>
    <property type="match status" value="1"/>
</dbReference>
<dbReference type="InterPro" id="IPR050696">
    <property type="entry name" value="FtsA/MreB"/>
</dbReference>
<comment type="caution">
    <text evidence="8">The sequence shown here is derived from an EMBL/GenBank/DDBJ whole genome shotgun (WGS) entry which is preliminary data.</text>
</comment>
<accession>A0A1G2F6F1</accession>
<evidence type="ECO:0000256" key="1">
    <source>
        <dbReference type="ARBA" id="ARBA00022475"/>
    </source>
</evidence>
<dbReference type="GO" id="GO:0043093">
    <property type="term" value="P:FtsZ-dependent cytokinesis"/>
    <property type="evidence" value="ECO:0007669"/>
    <property type="project" value="UniProtKB-UniRule"/>
</dbReference>
<protein>
    <recommendedName>
        <fullName evidence="5 6">Cell division protein FtsA</fullName>
    </recommendedName>
</protein>
<reference evidence="8 9" key="1">
    <citation type="journal article" date="2016" name="Nat. Commun.">
        <title>Thousands of microbial genomes shed light on interconnected biogeochemical processes in an aquifer system.</title>
        <authorList>
            <person name="Anantharaman K."/>
            <person name="Brown C.T."/>
            <person name="Hug L.A."/>
            <person name="Sharon I."/>
            <person name="Castelle C.J."/>
            <person name="Probst A.J."/>
            <person name="Thomas B.C."/>
            <person name="Singh A."/>
            <person name="Wilkins M.J."/>
            <person name="Karaoz U."/>
            <person name="Brodie E.L."/>
            <person name="Williams K.H."/>
            <person name="Hubbard S.S."/>
            <person name="Banfield J.F."/>
        </authorList>
    </citation>
    <scope>NUCLEOTIDE SEQUENCE [LARGE SCALE GENOMIC DNA]</scope>
</reference>
<evidence type="ECO:0000256" key="3">
    <source>
        <dbReference type="ARBA" id="ARBA00023136"/>
    </source>
</evidence>
<dbReference type="CDD" id="cd24048">
    <property type="entry name" value="ASKHA_NBD_FtsA"/>
    <property type="match status" value="1"/>
</dbReference>
<dbReference type="Gene3D" id="3.30.1490.110">
    <property type="match status" value="1"/>
</dbReference>
<feature type="domain" description="SHS2" evidence="7">
    <location>
        <begin position="7"/>
        <end position="197"/>
    </location>
</feature>
<evidence type="ECO:0000259" key="7">
    <source>
        <dbReference type="SMART" id="SM00842"/>
    </source>
</evidence>
<dbReference type="SUPFAM" id="SSF53067">
    <property type="entry name" value="Actin-like ATPase domain"/>
    <property type="match status" value="2"/>
</dbReference>
<dbReference type="PANTHER" id="PTHR32432">
    <property type="entry name" value="CELL DIVISION PROTEIN FTSA-RELATED"/>
    <property type="match status" value="1"/>
</dbReference>
<keyword evidence="4 5" id="KW-0131">Cell cycle</keyword>
<keyword evidence="2 5" id="KW-0132">Cell division</keyword>
<dbReference type="HAMAP" id="MF_02033">
    <property type="entry name" value="FtsA"/>
    <property type="match status" value="1"/>
</dbReference>
<dbReference type="SMART" id="SM00842">
    <property type="entry name" value="FtsA"/>
    <property type="match status" value="1"/>
</dbReference>
<dbReference type="AlphaFoldDB" id="A0A1G2F6F1"/>
<dbReference type="PIRSF" id="PIRSF003101">
    <property type="entry name" value="FtsA"/>
    <property type="match status" value="1"/>
</dbReference>
<keyword evidence="3 5" id="KW-0472">Membrane</keyword>
<evidence type="ECO:0000313" key="8">
    <source>
        <dbReference type="EMBL" id="OGZ33131.1"/>
    </source>
</evidence>
<comment type="subunit">
    <text evidence="5">Self-interacts. Interacts with FtsZ.</text>
</comment>
<evidence type="ECO:0000256" key="5">
    <source>
        <dbReference type="HAMAP-Rule" id="MF_02033"/>
    </source>
</evidence>
<keyword evidence="1 5" id="KW-1003">Cell membrane</keyword>
<dbReference type="InterPro" id="IPR043129">
    <property type="entry name" value="ATPase_NBD"/>
</dbReference>
<dbReference type="Proteomes" id="UP000177810">
    <property type="component" value="Unassembled WGS sequence"/>
</dbReference>
<evidence type="ECO:0000313" key="9">
    <source>
        <dbReference type="Proteomes" id="UP000177810"/>
    </source>
</evidence>
<sequence length="417" mass="45267">MPKNNIIVGLDVGTSKVRVVIASIKSKEDTKPRIIGVGESNSSGMRKGVVVDIEEMTKSIKRAIDQAERSCGINIERAYVTIGGNHIKAKTSKGIAAVSRADEEVSEEDVMRAINSASAVSLDPNQEVIHVIPREFNIDGQAGIQDPRSMTGVRLEVDTLIIEGLSPYIKNLRKCLSSNGLEIEGLVLDALAASESVLTNKQKELGVLVLDFGGGTVGMTVYEERKLIHVHILPIGASHITNDLAIGLRTSVETAEKVKLTYGSCLAEEIGKRDVIDLSKIDEKEEGVANRKEISRIIEARIDEVFSLVNKELKKIDRERFLPAGAILVGGGSKIPGIIDLAKEKLKLPVQLGYPQGFEGLIDKIDDPAFATVTGLIFWALQMQSGKEDGKMFPAIKSSVNHGMADKIKRLFRSLLP</sequence>
<comment type="similarity">
    <text evidence="5 6">Belongs to the FtsA/MreB family.</text>
</comment>
<comment type="function">
    <text evidence="5 6">Cell division protein that is involved in the assembly of the Z ring. May serve as a membrane anchor for the Z ring.</text>
</comment>
<gene>
    <name evidence="5" type="primary">ftsA</name>
    <name evidence="8" type="ORF">A2V69_01800</name>
</gene>
<organism evidence="8 9">
    <name type="scientific">Candidatus Portnoybacteria bacterium RBG_13_40_8</name>
    <dbReference type="NCBI Taxonomy" id="1801990"/>
    <lineage>
        <taxon>Bacteria</taxon>
        <taxon>Candidatus Portnoyibacteriota</taxon>
    </lineage>
</organism>
<comment type="subcellular location">
    <subcellularLocation>
        <location evidence="5">Cell membrane</location>
        <topology evidence="5">Peripheral membrane protein</topology>
        <orientation evidence="5">Cytoplasmic side</orientation>
    </subcellularLocation>
    <text evidence="5">Localizes to the Z ring in an FtsZ-dependent manner. Targeted to the membrane through a conserved C-terminal amphipathic helix.</text>
</comment>
<dbReference type="InterPro" id="IPR003494">
    <property type="entry name" value="SHS2_FtsA"/>
</dbReference>